<dbReference type="Proteomes" id="UP001220962">
    <property type="component" value="Plasmid unnamed1"/>
</dbReference>
<keyword evidence="1" id="KW-0614">Plasmid</keyword>
<evidence type="ECO:0000313" key="3">
    <source>
        <dbReference type="Proteomes" id="UP001220962"/>
    </source>
</evidence>
<geneLocation type="plasmid" evidence="2 4">
    <name>unnamed2</name>
</geneLocation>
<evidence type="ECO:0000313" key="4">
    <source>
        <dbReference type="Proteomes" id="UP001221519"/>
    </source>
</evidence>
<geneLocation type="plasmid" evidence="1 3">
    <name>unnamed1</name>
</geneLocation>
<dbReference type="RefSeq" id="WP_205055034.1">
    <property type="nucleotide sequence ID" value="NZ_CP118102.1"/>
</dbReference>
<gene>
    <name evidence="1" type="ORF">PUW23_25790</name>
    <name evidence="2" type="ORF">PUW25_26865</name>
</gene>
<dbReference type="EMBL" id="CP118102">
    <property type="protein sequence ID" value="WDH85251.1"/>
    <property type="molecule type" value="Genomic_DNA"/>
</dbReference>
<dbReference type="AlphaFoldDB" id="A0AAX3N5Z2"/>
<dbReference type="Proteomes" id="UP001221519">
    <property type="component" value="Plasmid unnamed2"/>
</dbReference>
<dbReference type="EMBL" id="CP118110">
    <property type="protein sequence ID" value="WDI05418.1"/>
    <property type="molecule type" value="Genomic_DNA"/>
</dbReference>
<proteinExistence type="predicted"/>
<evidence type="ECO:0000313" key="1">
    <source>
        <dbReference type="EMBL" id="WDH85251.1"/>
    </source>
</evidence>
<keyword evidence="4" id="KW-1185">Reference proteome</keyword>
<protein>
    <submittedName>
        <fullName evidence="1">Uncharacterized protein</fullName>
    </submittedName>
</protein>
<reference evidence="1 4" key="1">
    <citation type="submission" date="2023-02" db="EMBL/GenBank/DDBJ databases">
        <title>Pathogen: clinical or host-associated sample.</title>
        <authorList>
            <person name="Hergert J."/>
            <person name="Casey R."/>
            <person name="Wagner J."/>
            <person name="Young E.L."/>
            <person name="Oakeson K.F."/>
        </authorList>
    </citation>
    <scope>NUCLEOTIDE SEQUENCE</scope>
    <source>
        <strain evidence="2 4">2022CK-00829</strain>
        <strain evidence="1">2022CK-00830</strain>
        <plasmid evidence="1">unnamed1</plasmid>
        <plasmid evidence="2 4">unnamed2</plasmid>
    </source>
</reference>
<accession>A0AAX3N5Z2</accession>
<organism evidence="1 3">
    <name type="scientific">Paenibacillus urinalis</name>
    <dbReference type="NCBI Taxonomy" id="521520"/>
    <lineage>
        <taxon>Bacteria</taxon>
        <taxon>Bacillati</taxon>
        <taxon>Bacillota</taxon>
        <taxon>Bacilli</taxon>
        <taxon>Bacillales</taxon>
        <taxon>Paenibacillaceae</taxon>
        <taxon>Paenibacillus</taxon>
    </lineage>
</organism>
<name>A0AAX3N5Z2_9BACL</name>
<evidence type="ECO:0000313" key="2">
    <source>
        <dbReference type="EMBL" id="WDI05418.1"/>
    </source>
</evidence>
<sequence>MQFQIKQVGRRWFKVEVLEPIDGSRSYYDRGKAEASFSVNLESSNRKWTITGTGSRAYRKEMIQELENYVELHEPWIEE</sequence>